<evidence type="ECO:0000256" key="1">
    <source>
        <dbReference type="ARBA" id="ARBA00022679"/>
    </source>
</evidence>
<dbReference type="InterPro" id="IPR000182">
    <property type="entry name" value="GNAT_dom"/>
</dbReference>
<dbReference type="CDD" id="cd04301">
    <property type="entry name" value="NAT_SF"/>
    <property type="match status" value="1"/>
</dbReference>
<dbReference type="RefSeq" id="WP_184864389.1">
    <property type="nucleotide sequence ID" value="NZ_BAAAWY010000012.1"/>
</dbReference>
<evidence type="ECO:0000313" key="4">
    <source>
        <dbReference type="EMBL" id="MBB5893208.1"/>
    </source>
</evidence>
<dbReference type="InterPro" id="IPR016181">
    <property type="entry name" value="Acyl_CoA_acyltransferase"/>
</dbReference>
<feature type="domain" description="N-acetyltransferase" evidence="3">
    <location>
        <begin position="138"/>
        <end position="298"/>
    </location>
</feature>
<organism evidence="4 5">
    <name type="scientific">Kutzneria kofuensis</name>
    <dbReference type="NCBI Taxonomy" id="103725"/>
    <lineage>
        <taxon>Bacteria</taxon>
        <taxon>Bacillati</taxon>
        <taxon>Actinomycetota</taxon>
        <taxon>Actinomycetes</taxon>
        <taxon>Pseudonocardiales</taxon>
        <taxon>Pseudonocardiaceae</taxon>
        <taxon>Kutzneria</taxon>
    </lineage>
</organism>
<dbReference type="InterPro" id="IPR050832">
    <property type="entry name" value="Bact_Acetyltransf"/>
</dbReference>
<evidence type="ECO:0000256" key="2">
    <source>
        <dbReference type="ARBA" id="ARBA00023315"/>
    </source>
</evidence>
<keyword evidence="5" id="KW-1185">Reference proteome</keyword>
<gene>
    <name evidence="4" type="ORF">BJ998_004404</name>
</gene>
<dbReference type="Pfam" id="PF00583">
    <property type="entry name" value="Acetyltransf_1"/>
    <property type="match status" value="1"/>
</dbReference>
<evidence type="ECO:0000259" key="3">
    <source>
        <dbReference type="PROSITE" id="PS51186"/>
    </source>
</evidence>
<keyword evidence="2" id="KW-0012">Acyltransferase</keyword>
<dbReference type="AlphaFoldDB" id="A0A7W9KJ23"/>
<dbReference type="Proteomes" id="UP000585638">
    <property type="component" value="Unassembled WGS sequence"/>
</dbReference>
<name>A0A7W9KJ23_9PSEU</name>
<proteinExistence type="predicted"/>
<dbReference type="EMBL" id="JACHIR010000001">
    <property type="protein sequence ID" value="MBB5893208.1"/>
    <property type="molecule type" value="Genomic_DNA"/>
</dbReference>
<reference evidence="4 5" key="1">
    <citation type="submission" date="2020-08" db="EMBL/GenBank/DDBJ databases">
        <title>Sequencing the genomes of 1000 actinobacteria strains.</title>
        <authorList>
            <person name="Klenk H.-P."/>
        </authorList>
    </citation>
    <scope>NUCLEOTIDE SEQUENCE [LARGE SCALE GENOMIC DNA]</scope>
    <source>
        <strain evidence="4 5">DSM 43851</strain>
    </source>
</reference>
<dbReference type="SUPFAM" id="SSF55729">
    <property type="entry name" value="Acyl-CoA N-acyltransferases (Nat)"/>
    <property type="match status" value="1"/>
</dbReference>
<evidence type="ECO:0000313" key="5">
    <source>
        <dbReference type="Proteomes" id="UP000585638"/>
    </source>
</evidence>
<keyword evidence="1 4" id="KW-0808">Transferase</keyword>
<dbReference type="PROSITE" id="PS51186">
    <property type="entry name" value="GNAT"/>
    <property type="match status" value="1"/>
</dbReference>
<dbReference type="GO" id="GO:0016747">
    <property type="term" value="F:acyltransferase activity, transferring groups other than amino-acyl groups"/>
    <property type="evidence" value="ECO:0007669"/>
    <property type="project" value="InterPro"/>
</dbReference>
<comment type="caution">
    <text evidence="4">The sequence shown here is derived from an EMBL/GenBank/DDBJ whole genome shotgun (WGS) entry which is preliminary data.</text>
</comment>
<sequence length="298" mass="32014">MDIDVERQHAARLALLDPLLPADPPLSGDLIDTVGALGAPAFQEVDSEALDATWGPLRRHTLTVRLAGADLGPLLDRWEEHLAKVVTPGDDDCAAQISWPSRDTSAVLALVRHGFAPLVTTAVRRAGSFGPAPTVPGLIIRHATKADLAACVALDLEVVRYDSQFGALTERPSTESGLRRNMAEMIDREQPCIWLAEVSDRPVGIVTVDLPPHSDWIAGRTSAAPAAYLGLGGVRSDTRGAGIGSALVSHVHRELDAAGIAVTLLHYCVANPRSVPFWSLHGYRPLWTSWNRRPAIRA</sequence>
<accession>A0A7W9KJ23</accession>
<protein>
    <submittedName>
        <fullName evidence="4">GNAT superfamily N-acetyltransferase</fullName>
    </submittedName>
</protein>
<dbReference type="Gene3D" id="3.40.630.30">
    <property type="match status" value="1"/>
</dbReference>
<dbReference type="PANTHER" id="PTHR43877">
    <property type="entry name" value="AMINOALKYLPHOSPHONATE N-ACETYLTRANSFERASE-RELATED-RELATED"/>
    <property type="match status" value="1"/>
</dbReference>